<feature type="region of interest" description="Disordered" evidence="1">
    <location>
        <begin position="147"/>
        <end position="170"/>
    </location>
</feature>
<protein>
    <submittedName>
        <fullName evidence="3">Uncharacterized protein</fullName>
    </submittedName>
</protein>
<proteinExistence type="predicted"/>
<comment type="caution">
    <text evidence="3">The sequence shown here is derived from an EMBL/GenBank/DDBJ whole genome shotgun (WGS) entry which is preliminary data.</text>
</comment>
<dbReference type="Proteomes" id="UP000699691">
    <property type="component" value="Unassembled WGS sequence"/>
</dbReference>
<name>A0A955LX62_UNCKA</name>
<evidence type="ECO:0000256" key="2">
    <source>
        <dbReference type="SAM" id="Phobius"/>
    </source>
</evidence>
<feature type="compositionally biased region" description="Polar residues" evidence="1">
    <location>
        <begin position="147"/>
        <end position="162"/>
    </location>
</feature>
<keyword evidence="2" id="KW-1133">Transmembrane helix</keyword>
<keyword evidence="2" id="KW-0812">Transmembrane</keyword>
<reference evidence="3" key="2">
    <citation type="journal article" date="2021" name="Microbiome">
        <title>Successional dynamics and alternative stable states in a saline activated sludge microbial community over 9 years.</title>
        <authorList>
            <person name="Wang Y."/>
            <person name="Ye J."/>
            <person name="Ju F."/>
            <person name="Liu L."/>
            <person name="Boyd J.A."/>
            <person name="Deng Y."/>
            <person name="Parks D.H."/>
            <person name="Jiang X."/>
            <person name="Yin X."/>
            <person name="Woodcroft B.J."/>
            <person name="Tyson G.W."/>
            <person name="Hugenholtz P."/>
            <person name="Polz M.F."/>
            <person name="Zhang T."/>
        </authorList>
    </citation>
    <scope>NUCLEOTIDE SEQUENCE</scope>
    <source>
        <strain evidence="3">HKST-UBA02</strain>
    </source>
</reference>
<organism evidence="3 4">
    <name type="scientific">candidate division WWE3 bacterium</name>
    <dbReference type="NCBI Taxonomy" id="2053526"/>
    <lineage>
        <taxon>Bacteria</taxon>
        <taxon>Katanobacteria</taxon>
    </lineage>
</organism>
<feature type="non-terminal residue" evidence="3">
    <location>
        <position position="1"/>
    </location>
</feature>
<dbReference type="AlphaFoldDB" id="A0A955LX62"/>
<keyword evidence="2" id="KW-0472">Membrane</keyword>
<reference evidence="3" key="1">
    <citation type="submission" date="2020-04" db="EMBL/GenBank/DDBJ databases">
        <authorList>
            <person name="Zhang T."/>
        </authorList>
    </citation>
    <scope>NUCLEOTIDE SEQUENCE</scope>
    <source>
        <strain evidence="3">HKST-UBA02</strain>
    </source>
</reference>
<dbReference type="EMBL" id="JAGQKY010000161">
    <property type="protein sequence ID" value="MCA9397836.1"/>
    <property type="molecule type" value="Genomic_DNA"/>
</dbReference>
<evidence type="ECO:0000313" key="4">
    <source>
        <dbReference type="Proteomes" id="UP000699691"/>
    </source>
</evidence>
<sequence length="170" mass="18547">KGITLIELVIYIALTALLLVVNLGILVNILRVRAETIEMQDLDFALNNFSIAITQDLRWADQGVIYNGPNIAESGSTLVISKNTETGTEEIRYQYDVADQTVTKTEPDGDVFTVSPADVEITNFNFENLAPADVNPSIKVTVEGHGTTSLRQTPSTVSTTVSIRHKSLNP</sequence>
<gene>
    <name evidence="3" type="ORF">KC573_03325</name>
</gene>
<evidence type="ECO:0000313" key="3">
    <source>
        <dbReference type="EMBL" id="MCA9397836.1"/>
    </source>
</evidence>
<accession>A0A955LX62</accession>
<feature type="transmembrane region" description="Helical" evidence="2">
    <location>
        <begin position="6"/>
        <end position="30"/>
    </location>
</feature>
<evidence type="ECO:0000256" key="1">
    <source>
        <dbReference type="SAM" id="MobiDB-lite"/>
    </source>
</evidence>